<evidence type="ECO:0000313" key="2">
    <source>
        <dbReference type="EMBL" id="GIY23967.1"/>
    </source>
</evidence>
<organism evidence="2 3">
    <name type="scientific">Caerostris darwini</name>
    <dbReference type="NCBI Taxonomy" id="1538125"/>
    <lineage>
        <taxon>Eukaryota</taxon>
        <taxon>Metazoa</taxon>
        <taxon>Ecdysozoa</taxon>
        <taxon>Arthropoda</taxon>
        <taxon>Chelicerata</taxon>
        <taxon>Arachnida</taxon>
        <taxon>Araneae</taxon>
        <taxon>Araneomorphae</taxon>
        <taxon>Entelegynae</taxon>
        <taxon>Araneoidea</taxon>
        <taxon>Araneidae</taxon>
        <taxon>Caerostris</taxon>
    </lineage>
</organism>
<evidence type="ECO:0000313" key="3">
    <source>
        <dbReference type="Proteomes" id="UP001054837"/>
    </source>
</evidence>
<protein>
    <submittedName>
        <fullName evidence="2">Uncharacterized protein</fullName>
    </submittedName>
</protein>
<evidence type="ECO:0000256" key="1">
    <source>
        <dbReference type="SAM" id="MobiDB-lite"/>
    </source>
</evidence>
<proteinExistence type="predicted"/>
<reference evidence="2 3" key="1">
    <citation type="submission" date="2021-06" db="EMBL/GenBank/DDBJ databases">
        <title>Caerostris darwini draft genome.</title>
        <authorList>
            <person name="Kono N."/>
            <person name="Arakawa K."/>
        </authorList>
    </citation>
    <scope>NUCLEOTIDE SEQUENCE [LARGE SCALE GENOMIC DNA]</scope>
</reference>
<keyword evidence="3" id="KW-1185">Reference proteome</keyword>
<name>A0AAV4RV14_9ARAC</name>
<feature type="region of interest" description="Disordered" evidence="1">
    <location>
        <begin position="29"/>
        <end position="99"/>
    </location>
</feature>
<dbReference type="Proteomes" id="UP001054837">
    <property type="component" value="Unassembled WGS sequence"/>
</dbReference>
<accession>A0AAV4RV14</accession>
<feature type="compositionally biased region" description="Basic and acidic residues" evidence="1">
    <location>
        <begin position="68"/>
        <end position="92"/>
    </location>
</feature>
<gene>
    <name evidence="2" type="ORF">CDAR_467551</name>
</gene>
<sequence length="99" mass="11581">MNVLEIESPAVYFFIKDFGSLRRFLSKGEASMDGKAGRMNRPSSRIRRQRSHEWKDYGSSSENEDDRIEAYRYDDRQYEESPRGNPDMRKADPGNIPSQ</sequence>
<comment type="caution">
    <text evidence="2">The sequence shown here is derived from an EMBL/GenBank/DDBJ whole genome shotgun (WGS) entry which is preliminary data.</text>
</comment>
<dbReference type="AlphaFoldDB" id="A0AAV4RV14"/>
<dbReference type="EMBL" id="BPLQ01006612">
    <property type="protein sequence ID" value="GIY23967.1"/>
    <property type="molecule type" value="Genomic_DNA"/>
</dbReference>